<proteinExistence type="predicted"/>
<protein>
    <recommendedName>
        <fullName evidence="3">Response regulatory domain-containing protein</fullName>
    </recommendedName>
</protein>
<name>A0A223NTF6_9SPHI</name>
<organism evidence="1 2">
    <name type="scientific">Mucilaginibacter xinganensis</name>
    <dbReference type="NCBI Taxonomy" id="1234841"/>
    <lineage>
        <taxon>Bacteria</taxon>
        <taxon>Pseudomonadati</taxon>
        <taxon>Bacteroidota</taxon>
        <taxon>Sphingobacteriia</taxon>
        <taxon>Sphingobacteriales</taxon>
        <taxon>Sphingobacteriaceae</taxon>
        <taxon>Mucilaginibacter</taxon>
    </lineage>
</organism>
<dbReference type="Proteomes" id="UP000215002">
    <property type="component" value="Chromosome"/>
</dbReference>
<keyword evidence="2" id="KW-1185">Reference proteome</keyword>
<evidence type="ECO:0000313" key="1">
    <source>
        <dbReference type="EMBL" id="ASU32928.1"/>
    </source>
</evidence>
<dbReference type="AlphaFoldDB" id="A0A223NTF6"/>
<dbReference type="RefSeq" id="WP_094569460.1">
    <property type="nucleotide sequence ID" value="NZ_CP022743.1"/>
</dbReference>
<reference evidence="1 2" key="1">
    <citation type="submission" date="2017-08" db="EMBL/GenBank/DDBJ databases">
        <title>Complete genome sequence of Mucilaginibacter sp. strain BJC16-A31.</title>
        <authorList>
            <consortium name="Henan University of Science and Technology"/>
            <person name="You X."/>
        </authorList>
    </citation>
    <scope>NUCLEOTIDE SEQUENCE [LARGE SCALE GENOMIC DNA]</scope>
    <source>
        <strain evidence="1 2">BJC16-A31</strain>
    </source>
</reference>
<gene>
    <name evidence="1" type="ORF">MuYL_1028</name>
</gene>
<accession>A0A223NTF6</accession>
<dbReference type="EMBL" id="CP022743">
    <property type="protein sequence ID" value="ASU32928.1"/>
    <property type="molecule type" value="Genomic_DNA"/>
</dbReference>
<dbReference type="KEGG" id="muc:MuYL_1028"/>
<sequence length="137" mass="15792">MIRTRFKKVLLVAPEIFPNQLLADFTNVKHVSSKIGVFPAIYDITPDVIVFDYEFMGKDLERTLRRIQVNKFYNKVKICCFKNSVNENTDSFLKVLGVDHLIYRDELTASTKSKSLLNTFNSVIDASIVKWVINVTQ</sequence>
<evidence type="ECO:0008006" key="3">
    <source>
        <dbReference type="Google" id="ProtNLM"/>
    </source>
</evidence>
<dbReference type="OrthoDB" id="796020at2"/>
<evidence type="ECO:0000313" key="2">
    <source>
        <dbReference type="Proteomes" id="UP000215002"/>
    </source>
</evidence>